<evidence type="ECO:0000259" key="2">
    <source>
        <dbReference type="PROSITE" id="PS50097"/>
    </source>
</evidence>
<dbReference type="Pfam" id="PF00651">
    <property type="entry name" value="BTB"/>
    <property type="match status" value="1"/>
</dbReference>
<proteinExistence type="predicted"/>
<gene>
    <name evidence="3" type="ORF">TRAPUB_6646</name>
</gene>
<evidence type="ECO:0000313" key="4">
    <source>
        <dbReference type="Proteomes" id="UP000184267"/>
    </source>
</evidence>
<feature type="compositionally biased region" description="Polar residues" evidence="1">
    <location>
        <begin position="1"/>
        <end position="12"/>
    </location>
</feature>
<sequence length="196" mass="21291">MNSLLPLSTPKSRGQKRLADSELQSTPSETTPSSTSSKCPRTADTIAPAPFNAEDADLVIRSSTENICFKVHKAILNLASPVLTAAIAALPNPSDGSAPELRLPEPGDVLTHLLRFLYPVSDPDMLSPEDVVNVYTAVIKYDVSYVTTTLQRMLVSPRFLDAEPLRVHALAKRFRLDELARLASNSRRSAPASHMA</sequence>
<evidence type="ECO:0000313" key="3">
    <source>
        <dbReference type="EMBL" id="OJT02790.1"/>
    </source>
</evidence>
<keyword evidence="4" id="KW-1185">Reference proteome</keyword>
<dbReference type="Gene3D" id="3.30.710.10">
    <property type="entry name" value="Potassium Channel Kv1.1, Chain A"/>
    <property type="match status" value="1"/>
</dbReference>
<dbReference type="AlphaFoldDB" id="A0A1M2V592"/>
<accession>A0A1M2V592</accession>
<dbReference type="SUPFAM" id="SSF54695">
    <property type="entry name" value="POZ domain"/>
    <property type="match status" value="1"/>
</dbReference>
<reference evidence="3 4" key="1">
    <citation type="submission" date="2016-10" db="EMBL/GenBank/DDBJ databases">
        <title>Genome sequence of the basidiomycete white-rot fungus Trametes pubescens.</title>
        <authorList>
            <person name="Makela M.R."/>
            <person name="Granchi Z."/>
            <person name="Peng M."/>
            <person name="De Vries R.P."/>
            <person name="Grigoriev I."/>
            <person name="Riley R."/>
            <person name="Hilden K."/>
        </authorList>
    </citation>
    <scope>NUCLEOTIDE SEQUENCE [LARGE SCALE GENOMIC DNA]</scope>
    <source>
        <strain evidence="3 4">FBCC735</strain>
    </source>
</reference>
<dbReference type="OrthoDB" id="2747634at2759"/>
<dbReference type="STRING" id="154538.A0A1M2V592"/>
<dbReference type="OMA" id="TENICFK"/>
<evidence type="ECO:0000256" key="1">
    <source>
        <dbReference type="SAM" id="MobiDB-lite"/>
    </source>
</evidence>
<dbReference type="InterPro" id="IPR011333">
    <property type="entry name" value="SKP1/BTB/POZ_sf"/>
</dbReference>
<feature type="domain" description="BTB" evidence="2">
    <location>
        <begin position="56"/>
        <end position="118"/>
    </location>
</feature>
<dbReference type="InterPro" id="IPR000210">
    <property type="entry name" value="BTB/POZ_dom"/>
</dbReference>
<comment type="caution">
    <text evidence="3">The sequence shown here is derived from an EMBL/GenBank/DDBJ whole genome shotgun (WGS) entry which is preliminary data.</text>
</comment>
<dbReference type="EMBL" id="MNAD01001649">
    <property type="protein sequence ID" value="OJT02790.1"/>
    <property type="molecule type" value="Genomic_DNA"/>
</dbReference>
<protein>
    <recommendedName>
        <fullName evidence="2">BTB domain-containing protein</fullName>
    </recommendedName>
</protein>
<name>A0A1M2V592_TRAPU</name>
<dbReference type="Proteomes" id="UP000184267">
    <property type="component" value="Unassembled WGS sequence"/>
</dbReference>
<feature type="region of interest" description="Disordered" evidence="1">
    <location>
        <begin position="1"/>
        <end position="47"/>
    </location>
</feature>
<feature type="compositionally biased region" description="Low complexity" evidence="1">
    <location>
        <begin position="25"/>
        <end position="37"/>
    </location>
</feature>
<organism evidence="3 4">
    <name type="scientific">Trametes pubescens</name>
    <name type="common">White-rot fungus</name>
    <dbReference type="NCBI Taxonomy" id="154538"/>
    <lineage>
        <taxon>Eukaryota</taxon>
        <taxon>Fungi</taxon>
        <taxon>Dikarya</taxon>
        <taxon>Basidiomycota</taxon>
        <taxon>Agaricomycotina</taxon>
        <taxon>Agaricomycetes</taxon>
        <taxon>Polyporales</taxon>
        <taxon>Polyporaceae</taxon>
        <taxon>Trametes</taxon>
    </lineage>
</organism>
<dbReference type="CDD" id="cd18186">
    <property type="entry name" value="BTB_POZ_ZBTB_KLHL-like"/>
    <property type="match status" value="1"/>
</dbReference>
<dbReference type="PROSITE" id="PS50097">
    <property type="entry name" value="BTB"/>
    <property type="match status" value="1"/>
</dbReference>